<organism evidence="5 6">
    <name type="scientific">Chitinophaga rhizophila</name>
    <dbReference type="NCBI Taxonomy" id="2866212"/>
    <lineage>
        <taxon>Bacteria</taxon>
        <taxon>Pseudomonadati</taxon>
        <taxon>Bacteroidota</taxon>
        <taxon>Chitinophagia</taxon>
        <taxon>Chitinophagales</taxon>
        <taxon>Chitinophagaceae</taxon>
        <taxon>Chitinophaga</taxon>
    </lineage>
</organism>
<dbReference type="SUPFAM" id="SSF47336">
    <property type="entry name" value="ACP-like"/>
    <property type="match status" value="1"/>
</dbReference>
<dbReference type="PROSITE" id="PS00012">
    <property type="entry name" value="PHOSPHOPANTETHEINE"/>
    <property type="match status" value="1"/>
</dbReference>
<dbReference type="EMBL" id="JAICCF010000004">
    <property type="protein sequence ID" value="MBW8687179.1"/>
    <property type="molecule type" value="Genomic_DNA"/>
</dbReference>
<evidence type="ECO:0000256" key="2">
    <source>
        <dbReference type="ARBA" id="ARBA00022450"/>
    </source>
</evidence>
<dbReference type="RefSeq" id="WP_220252502.1">
    <property type="nucleotide sequence ID" value="NZ_JAICCF010000004.1"/>
</dbReference>
<feature type="domain" description="Carrier" evidence="4">
    <location>
        <begin position="1006"/>
        <end position="1083"/>
    </location>
</feature>
<keyword evidence="3" id="KW-0597">Phosphoprotein</keyword>
<dbReference type="InterPro" id="IPR036736">
    <property type="entry name" value="ACP-like_sf"/>
</dbReference>
<dbReference type="InterPro" id="IPR044894">
    <property type="entry name" value="TubC_N_sf"/>
</dbReference>
<dbReference type="Pfam" id="PF18563">
    <property type="entry name" value="TubC_N"/>
    <property type="match status" value="1"/>
</dbReference>
<dbReference type="InterPro" id="IPR042099">
    <property type="entry name" value="ANL_N_sf"/>
</dbReference>
<accession>A0ABS7GKA4</accession>
<gene>
    <name evidence="5" type="ORF">K1Y79_22770</name>
</gene>
<dbReference type="Pfam" id="PF00501">
    <property type="entry name" value="AMP-binding"/>
    <property type="match status" value="1"/>
</dbReference>
<dbReference type="CDD" id="cd19531">
    <property type="entry name" value="LCL_NRPS-like"/>
    <property type="match status" value="1"/>
</dbReference>
<dbReference type="SUPFAM" id="SSF56801">
    <property type="entry name" value="Acetyl-CoA synthetase-like"/>
    <property type="match status" value="1"/>
</dbReference>
<dbReference type="Gene3D" id="3.30.300.30">
    <property type="match status" value="1"/>
</dbReference>
<dbReference type="CDD" id="cd17646">
    <property type="entry name" value="A_NRPS_AB3403-like"/>
    <property type="match status" value="1"/>
</dbReference>
<sequence>METKDLLRELRENDVFISLEGEQLKLKFNQAELPQELVDRIRQHKGSLIEYLKKNAVVAGTVDVIPALTPSAEGYILSAAQQRLWVLHQLGDGLAAYNITHQVALTGDYDLTLFREAVYSVVARHEILRTVFRKNSAGEIRQWVLDMKALDFTIDTILVESDEELQAYLTKDAVATFDLEHGPLLRAALLQTGPDNYVFHYNLHHIIADGWSMGVLANDVMAYYSKARLQPLKIQYKDYAAWHTARLQGAAANAHKQYWMSLLSGELPVTDFPATHPRPSIRIQEGRTMESYLSAALTGQLKAFSRANEGSLFITLLAIWEVLVYRYTGQSDIITGSPVAGRTHTDLENQIGCFVNTVIFRHQVDGRESFAAMYARIKDAALEAYAHQEYPFDRLVDELNPGRSMNRNPIFDIMLVLQNTGKKLETDVQIDSEPIYDRGLQLSKMDLEVAFAEVGDYLSLSINYNTAIYPAALIKRLVQHYKQLAAALIAQPALQIGAVSFISDVEKQQVLHGFNQTAISYNTPGTVVDLFREQVRRVPQSIAVEFEDVRLTYRELDDRSEQLAYYLVSRYAVKPGDLVGIQLYRSEWMIIAILATLKAGAAYVPADPDYPAERLAYISTDSGYRVCIDDALLDQFRATGPAHEKVSVIPGDYAYAIYTSGSTGQPKGVLNYHAGLLNRLLWMRDYLKIDNSSVILQKTPYTFDVSVWELLLPVITGAKLVFALPEGHKDPYYLEQTIRDKQVTIVHFVPSMLKIYLSSADTFAPSALQHIVCSGEALPDATLHACQEKLPVRIHNLYGPTEAAIDVTAIDLTDRELVNIGYPVANTHIYIVNDHQQLQPVGVPGELLIGGVQVAAGYLNKPTLTAEKFISDPFREDGRVYRTGDIASWNTDGSITYFGRRDGQVKIRGNRIELGEVTAALLSHPEIKDAIVRVRNQDLVAYLIGDTGQDAAALRSYLRTKVPDYMTPAAFVQLEAFPLTANGKLDEKALPDPEAKAPSGSTVYVAPRTATEERLIHIFAAELGREPSQIGTHDNYFDLGANSIKLLKIVHEIRQEFGIEIRPLYMFQYTTISDLVSNVFQQMTEVEDEAAVSISEDMDSIIDLMED</sequence>
<dbReference type="PROSITE" id="PS50075">
    <property type="entry name" value="CARRIER"/>
    <property type="match status" value="1"/>
</dbReference>
<dbReference type="Gene3D" id="3.30.559.30">
    <property type="entry name" value="Nonribosomal peptide synthetase, condensation domain"/>
    <property type="match status" value="1"/>
</dbReference>
<dbReference type="PANTHER" id="PTHR45527">
    <property type="entry name" value="NONRIBOSOMAL PEPTIDE SYNTHETASE"/>
    <property type="match status" value="1"/>
</dbReference>
<reference evidence="5 6" key="1">
    <citation type="submission" date="2021-08" db="EMBL/GenBank/DDBJ databases">
        <title>The genome sequence of Chitinophaga sp. B61.</title>
        <authorList>
            <person name="Zhang X."/>
        </authorList>
    </citation>
    <scope>NUCLEOTIDE SEQUENCE [LARGE SCALE GENOMIC DNA]</scope>
    <source>
        <strain evidence="5 6">B61</strain>
    </source>
</reference>
<comment type="caution">
    <text evidence="5">The sequence shown here is derived from an EMBL/GenBank/DDBJ whole genome shotgun (WGS) entry which is preliminary data.</text>
</comment>
<dbReference type="Gene3D" id="3.40.50.12780">
    <property type="entry name" value="N-terminal domain of ligase-like"/>
    <property type="match status" value="1"/>
</dbReference>
<dbReference type="Proteomes" id="UP000812961">
    <property type="component" value="Unassembled WGS sequence"/>
</dbReference>
<dbReference type="Pfam" id="PF13193">
    <property type="entry name" value="AMP-binding_C"/>
    <property type="match status" value="1"/>
</dbReference>
<evidence type="ECO:0000256" key="1">
    <source>
        <dbReference type="ARBA" id="ARBA00001957"/>
    </source>
</evidence>
<evidence type="ECO:0000256" key="3">
    <source>
        <dbReference type="ARBA" id="ARBA00022553"/>
    </source>
</evidence>
<evidence type="ECO:0000259" key="4">
    <source>
        <dbReference type="PROSITE" id="PS50075"/>
    </source>
</evidence>
<keyword evidence="2" id="KW-0596">Phosphopantetheine</keyword>
<dbReference type="InterPro" id="IPR020806">
    <property type="entry name" value="PKS_PP-bd"/>
</dbReference>
<evidence type="ECO:0000313" key="5">
    <source>
        <dbReference type="EMBL" id="MBW8687179.1"/>
    </source>
</evidence>
<dbReference type="Gene3D" id="1.10.1200.10">
    <property type="entry name" value="ACP-like"/>
    <property type="match status" value="1"/>
</dbReference>
<dbReference type="InterPro" id="IPR009081">
    <property type="entry name" value="PP-bd_ACP"/>
</dbReference>
<dbReference type="Gene3D" id="1.10.10.1830">
    <property type="entry name" value="Non-ribosomal peptide synthase, adenylation domain"/>
    <property type="match status" value="1"/>
</dbReference>
<dbReference type="InterPro" id="IPR041464">
    <property type="entry name" value="TubC_N"/>
</dbReference>
<dbReference type="InterPro" id="IPR000873">
    <property type="entry name" value="AMP-dep_synth/lig_dom"/>
</dbReference>
<proteinExistence type="predicted"/>
<dbReference type="InterPro" id="IPR023213">
    <property type="entry name" value="CAT-like_dom_sf"/>
</dbReference>
<dbReference type="InterPro" id="IPR010071">
    <property type="entry name" value="AA_adenyl_dom"/>
</dbReference>
<dbReference type="InterPro" id="IPR045851">
    <property type="entry name" value="AMP-bd_C_sf"/>
</dbReference>
<dbReference type="InterPro" id="IPR025110">
    <property type="entry name" value="AMP-bd_C"/>
</dbReference>
<dbReference type="NCBIfam" id="TIGR01733">
    <property type="entry name" value="AA-adenyl-dom"/>
    <property type="match status" value="1"/>
</dbReference>
<protein>
    <submittedName>
        <fullName evidence="5">Amino acid adenylation domain-containing protein</fullName>
    </submittedName>
</protein>
<name>A0ABS7GKA4_9BACT</name>
<dbReference type="Pfam" id="PF00550">
    <property type="entry name" value="PP-binding"/>
    <property type="match status" value="1"/>
</dbReference>
<dbReference type="SUPFAM" id="SSF52777">
    <property type="entry name" value="CoA-dependent acyltransferases"/>
    <property type="match status" value="2"/>
</dbReference>
<dbReference type="PANTHER" id="PTHR45527:SF1">
    <property type="entry name" value="FATTY ACID SYNTHASE"/>
    <property type="match status" value="1"/>
</dbReference>
<dbReference type="InterPro" id="IPR006162">
    <property type="entry name" value="Ppantetheine_attach_site"/>
</dbReference>
<comment type="cofactor">
    <cofactor evidence="1">
        <name>pantetheine 4'-phosphate</name>
        <dbReference type="ChEBI" id="CHEBI:47942"/>
    </cofactor>
</comment>
<dbReference type="Gene3D" id="3.30.559.10">
    <property type="entry name" value="Chloramphenicol acetyltransferase-like domain"/>
    <property type="match status" value="1"/>
</dbReference>
<dbReference type="InterPro" id="IPR001242">
    <property type="entry name" value="Condensation_dom"/>
</dbReference>
<keyword evidence="6" id="KW-1185">Reference proteome</keyword>
<evidence type="ECO:0000313" key="6">
    <source>
        <dbReference type="Proteomes" id="UP000812961"/>
    </source>
</evidence>
<dbReference type="SMART" id="SM00823">
    <property type="entry name" value="PKS_PP"/>
    <property type="match status" value="1"/>
</dbReference>
<dbReference type="Pfam" id="PF00668">
    <property type="entry name" value="Condensation"/>
    <property type="match status" value="1"/>
</dbReference>